<dbReference type="InterPro" id="IPR050350">
    <property type="entry name" value="Compl-Cell_Adhes-Reg"/>
</dbReference>
<dbReference type="CTD" id="20241345"/>
<feature type="chain" id="PRO_5004716422" description="Sushi domain-containing protein" evidence="6">
    <location>
        <begin position="20"/>
        <end position="649"/>
    </location>
</feature>
<dbReference type="SUPFAM" id="SSF57535">
    <property type="entry name" value="Complement control module/SCR domain"/>
    <property type="match status" value="9"/>
</dbReference>
<feature type="disulfide bond" evidence="5">
    <location>
        <begin position="619"/>
        <end position="646"/>
    </location>
</feature>
<organism evidence="8 9">
    <name type="scientific">Lottia gigantea</name>
    <name type="common">Giant owl limpet</name>
    <dbReference type="NCBI Taxonomy" id="225164"/>
    <lineage>
        <taxon>Eukaryota</taxon>
        <taxon>Metazoa</taxon>
        <taxon>Spiralia</taxon>
        <taxon>Lophotrochozoa</taxon>
        <taxon>Mollusca</taxon>
        <taxon>Gastropoda</taxon>
        <taxon>Patellogastropoda</taxon>
        <taxon>Lottioidea</taxon>
        <taxon>Lottiidae</taxon>
        <taxon>Lottia</taxon>
    </lineage>
</organism>
<keyword evidence="4" id="KW-0325">Glycoprotein</keyword>
<feature type="domain" description="Sushi" evidence="7">
    <location>
        <begin position="591"/>
        <end position="648"/>
    </location>
</feature>
<keyword evidence="9" id="KW-1185">Reference proteome</keyword>
<comment type="caution">
    <text evidence="5">Lacks conserved residue(s) required for the propagation of feature annotation.</text>
</comment>
<evidence type="ECO:0000256" key="6">
    <source>
        <dbReference type="SAM" id="SignalP"/>
    </source>
</evidence>
<dbReference type="InterPro" id="IPR000436">
    <property type="entry name" value="Sushi_SCR_CCP_dom"/>
</dbReference>
<dbReference type="CDD" id="cd00033">
    <property type="entry name" value="CCP"/>
    <property type="match status" value="2"/>
</dbReference>
<dbReference type="EMBL" id="KB203969">
    <property type="protein sequence ID" value="ESO82271.1"/>
    <property type="molecule type" value="Genomic_DNA"/>
</dbReference>
<feature type="signal peptide" evidence="6">
    <location>
        <begin position="1"/>
        <end position="19"/>
    </location>
</feature>
<dbReference type="HOGENOM" id="CLU_422304_0_0_1"/>
<sequence length="649" mass="68463">MALRLVLLVASTLVVSTHSLRWFRSAVCRNTPSLNNGNIIRNGWNNFDYKCNTGYELSVIGNCRSRLWRPQVICKAVQCLAGVVIPNSDDTQSKGTFGDTVKATCNIGFTLNGLEGKRTCGPDGMWQINTACEAQVCPAGVIIPNSDDTSSTATFSETVMPTCNIGFTLNGLEGERICGADGMWQINTACEICPPGVIISNSDDTPSTGTFDSTVMSTCNNGFTASGLQGERICGPDGIWQINTDCEAQVCPAGVIIPNSDDTSSTATFSETVMPTCNIGFTLNGLEGERICGADGMWQINTACEICPPGVFISNSDDTPSTGTFDSTVLPTCNNGFTASGLQGERICGPDGIWQINTDCEAQVCPAGVIIPNSDDTSSTATFSETVMPTCNIGFTLNGLEGERICGADGMWQINTACEICPPGVFISNSDDTPSTGTFDSTVLPTCNNGFTASGLQGERICGPDGIWQINTDCEVCPPGVFISNSDDTPSTGTFDSIVMPTCNNGFTLFGLQGERICGPDGMWQINTECEAQVCPAGVIIPNSDDTSSTATFSETVMPTCNIGFTLNGLEGERICGADGMWQINTACEAVQCPAGVIIPNSDDTQSAATFDQTVKATCNNGFILNGLEGERTCGSDGMWQIIIPCEDI</sequence>
<evidence type="ECO:0000256" key="2">
    <source>
        <dbReference type="ARBA" id="ARBA00022737"/>
    </source>
</evidence>
<evidence type="ECO:0000256" key="1">
    <source>
        <dbReference type="ARBA" id="ARBA00022659"/>
    </source>
</evidence>
<dbReference type="OMA" id="WSGTANC"/>
<keyword evidence="2" id="KW-0677">Repeat</keyword>
<dbReference type="KEGG" id="lgi:LOTGIDRAFT_170189"/>
<dbReference type="PROSITE" id="PS50923">
    <property type="entry name" value="SUSHI"/>
    <property type="match status" value="1"/>
</dbReference>
<dbReference type="AlphaFoldDB" id="V3ZN57"/>
<proteinExistence type="predicted"/>
<dbReference type="InterPro" id="IPR035976">
    <property type="entry name" value="Sushi/SCR/CCP_sf"/>
</dbReference>
<reference evidence="8 9" key="1">
    <citation type="journal article" date="2013" name="Nature">
        <title>Insights into bilaterian evolution from three spiralian genomes.</title>
        <authorList>
            <person name="Simakov O."/>
            <person name="Marletaz F."/>
            <person name="Cho S.J."/>
            <person name="Edsinger-Gonzales E."/>
            <person name="Havlak P."/>
            <person name="Hellsten U."/>
            <person name="Kuo D.H."/>
            <person name="Larsson T."/>
            <person name="Lv J."/>
            <person name="Arendt D."/>
            <person name="Savage R."/>
            <person name="Osoegawa K."/>
            <person name="de Jong P."/>
            <person name="Grimwood J."/>
            <person name="Chapman J.A."/>
            <person name="Shapiro H."/>
            <person name="Aerts A."/>
            <person name="Otillar R.P."/>
            <person name="Terry A.Y."/>
            <person name="Boore J.L."/>
            <person name="Grigoriev I.V."/>
            <person name="Lindberg D.R."/>
            <person name="Seaver E.C."/>
            <person name="Weisblat D.A."/>
            <person name="Putnam N.H."/>
            <person name="Rokhsar D.S."/>
        </authorList>
    </citation>
    <scope>NUCLEOTIDE SEQUENCE [LARGE SCALE GENOMIC DNA]</scope>
</reference>
<evidence type="ECO:0000313" key="9">
    <source>
        <dbReference type="Proteomes" id="UP000030746"/>
    </source>
</evidence>
<dbReference type="Gene3D" id="2.10.70.10">
    <property type="entry name" value="Complement Module, domain 1"/>
    <property type="match status" value="6"/>
</dbReference>
<dbReference type="GeneID" id="20241345"/>
<dbReference type="Pfam" id="PF00084">
    <property type="entry name" value="Sushi"/>
    <property type="match status" value="1"/>
</dbReference>
<evidence type="ECO:0000259" key="7">
    <source>
        <dbReference type="PROSITE" id="PS50923"/>
    </source>
</evidence>
<gene>
    <name evidence="8" type="ORF">LOTGIDRAFT_170189</name>
</gene>
<protein>
    <recommendedName>
        <fullName evidence="7">Sushi domain-containing protein</fullName>
    </recommendedName>
</protein>
<evidence type="ECO:0000256" key="3">
    <source>
        <dbReference type="ARBA" id="ARBA00023157"/>
    </source>
</evidence>
<evidence type="ECO:0000313" key="8">
    <source>
        <dbReference type="EMBL" id="ESO82271.1"/>
    </source>
</evidence>
<dbReference type="PANTHER" id="PTHR19325">
    <property type="entry name" value="COMPLEMENT COMPONENT-RELATED SUSHI DOMAIN-CONTAINING"/>
    <property type="match status" value="1"/>
</dbReference>
<name>V3ZN57_LOTGI</name>
<evidence type="ECO:0000256" key="5">
    <source>
        <dbReference type="PROSITE-ProRule" id="PRU00302"/>
    </source>
</evidence>
<keyword evidence="3 5" id="KW-1015">Disulfide bond</keyword>
<dbReference type="STRING" id="225164.V3ZN57"/>
<keyword evidence="6" id="KW-0732">Signal</keyword>
<dbReference type="Proteomes" id="UP000030746">
    <property type="component" value="Unassembled WGS sequence"/>
</dbReference>
<dbReference type="PANTHER" id="PTHR19325:SF575">
    <property type="entry name" value="LOCOMOTION-RELATED PROTEIN HIKARU GENKI"/>
    <property type="match status" value="1"/>
</dbReference>
<dbReference type="RefSeq" id="XP_009067069.1">
    <property type="nucleotide sequence ID" value="XM_009068821.1"/>
</dbReference>
<dbReference type="OrthoDB" id="6480633at2759"/>
<accession>V3ZN57</accession>
<keyword evidence="1 5" id="KW-0768">Sushi</keyword>
<evidence type="ECO:0000256" key="4">
    <source>
        <dbReference type="ARBA" id="ARBA00023180"/>
    </source>
</evidence>
<dbReference type="SMART" id="SM00032">
    <property type="entry name" value="CCP"/>
    <property type="match status" value="11"/>
</dbReference>